<dbReference type="Gene3D" id="1.10.1200.10">
    <property type="entry name" value="ACP-like"/>
    <property type="match status" value="1"/>
</dbReference>
<keyword evidence="1 7" id="KW-0596">Phosphopantetheine</keyword>
<accession>A0A9D1KYU2</accession>
<evidence type="ECO:0000313" key="9">
    <source>
        <dbReference type="EMBL" id="HIU09885.1"/>
    </source>
</evidence>
<dbReference type="HAMAP" id="MF_01217">
    <property type="entry name" value="Acyl_carrier"/>
    <property type="match status" value="1"/>
</dbReference>
<dbReference type="InterPro" id="IPR036736">
    <property type="entry name" value="ACP-like_sf"/>
</dbReference>
<keyword evidence="2 7" id="KW-0444">Lipid biosynthesis</keyword>
<protein>
    <recommendedName>
        <fullName evidence="7">Acyl carrier protein</fullName>
        <shortName evidence="7">ACP</shortName>
    </recommendedName>
</protein>
<evidence type="ECO:0000256" key="2">
    <source>
        <dbReference type="ARBA" id="ARBA00022516"/>
    </source>
</evidence>
<dbReference type="GO" id="GO:0009245">
    <property type="term" value="P:lipid A biosynthetic process"/>
    <property type="evidence" value="ECO:0007669"/>
    <property type="project" value="TreeGrafter"/>
</dbReference>
<dbReference type="InterPro" id="IPR020806">
    <property type="entry name" value="PKS_PP-bd"/>
</dbReference>
<evidence type="ECO:0000256" key="3">
    <source>
        <dbReference type="ARBA" id="ARBA00022553"/>
    </source>
</evidence>
<keyword evidence="5 7" id="KW-0443">Lipid metabolism</keyword>
<name>A0A9D1KYU2_9FIRM</name>
<dbReference type="PANTHER" id="PTHR20863:SF76">
    <property type="entry name" value="CARRIER DOMAIN-CONTAINING PROTEIN"/>
    <property type="match status" value="1"/>
</dbReference>
<evidence type="ECO:0000256" key="7">
    <source>
        <dbReference type="HAMAP-Rule" id="MF_01217"/>
    </source>
</evidence>
<comment type="similarity">
    <text evidence="7">Belongs to the acyl carrier protein (ACP) family.</text>
</comment>
<dbReference type="Proteomes" id="UP000824124">
    <property type="component" value="Unassembled WGS sequence"/>
</dbReference>
<dbReference type="GO" id="GO:0016020">
    <property type="term" value="C:membrane"/>
    <property type="evidence" value="ECO:0007669"/>
    <property type="project" value="GOC"/>
</dbReference>
<feature type="modified residue" description="O-(pantetheine 4'-phosphoryl)serine" evidence="7">
    <location>
        <position position="35"/>
    </location>
</feature>
<comment type="caution">
    <text evidence="9">The sequence shown here is derived from an EMBL/GenBank/DDBJ whole genome shotgun (WGS) entry which is preliminary data.</text>
</comment>
<evidence type="ECO:0000313" key="10">
    <source>
        <dbReference type="Proteomes" id="UP000824124"/>
    </source>
</evidence>
<evidence type="ECO:0000256" key="4">
    <source>
        <dbReference type="ARBA" id="ARBA00022832"/>
    </source>
</evidence>
<organism evidence="9 10">
    <name type="scientific">Candidatus Avidehalobacter gallistercoris</name>
    <dbReference type="NCBI Taxonomy" id="2840694"/>
    <lineage>
        <taxon>Bacteria</taxon>
        <taxon>Bacillati</taxon>
        <taxon>Bacillota</taxon>
        <taxon>Clostridia</taxon>
        <taxon>Eubacteriales</taxon>
        <taxon>Peptococcaceae</taxon>
        <taxon>Peptococcaceae incertae sedis</taxon>
        <taxon>Candidatus Avidehalobacter</taxon>
    </lineage>
</organism>
<evidence type="ECO:0000259" key="8">
    <source>
        <dbReference type="PROSITE" id="PS50075"/>
    </source>
</evidence>
<dbReference type="GO" id="GO:0000035">
    <property type="term" value="F:acyl binding"/>
    <property type="evidence" value="ECO:0007669"/>
    <property type="project" value="TreeGrafter"/>
</dbReference>
<comment type="pathway">
    <text evidence="7">Lipid metabolism; fatty acid biosynthesis.</text>
</comment>
<evidence type="ECO:0000256" key="1">
    <source>
        <dbReference type="ARBA" id="ARBA00022450"/>
    </source>
</evidence>
<dbReference type="InterPro" id="IPR009081">
    <property type="entry name" value="PP-bd_ACP"/>
</dbReference>
<dbReference type="GO" id="GO:0031177">
    <property type="term" value="F:phosphopantetheine binding"/>
    <property type="evidence" value="ECO:0007669"/>
    <property type="project" value="InterPro"/>
</dbReference>
<dbReference type="GO" id="GO:0000036">
    <property type="term" value="F:acyl carrier activity"/>
    <property type="evidence" value="ECO:0007669"/>
    <property type="project" value="UniProtKB-UniRule"/>
</dbReference>
<dbReference type="AlphaFoldDB" id="A0A9D1KYU2"/>
<dbReference type="Pfam" id="PF00550">
    <property type="entry name" value="PP-binding"/>
    <property type="match status" value="1"/>
</dbReference>
<reference evidence="9" key="2">
    <citation type="journal article" date="2021" name="PeerJ">
        <title>Extensive microbial diversity within the chicken gut microbiome revealed by metagenomics and culture.</title>
        <authorList>
            <person name="Gilroy R."/>
            <person name="Ravi A."/>
            <person name="Getino M."/>
            <person name="Pursley I."/>
            <person name="Horton D.L."/>
            <person name="Alikhan N.F."/>
            <person name="Baker D."/>
            <person name="Gharbi K."/>
            <person name="Hall N."/>
            <person name="Watson M."/>
            <person name="Adriaenssens E.M."/>
            <person name="Foster-Nyarko E."/>
            <person name="Jarju S."/>
            <person name="Secka A."/>
            <person name="Antonio M."/>
            <person name="Oren A."/>
            <person name="Chaudhuri R.R."/>
            <person name="La Ragione R."/>
            <person name="Hildebrand F."/>
            <person name="Pallen M.J."/>
        </authorList>
    </citation>
    <scope>NUCLEOTIDE SEQUENCE</scope>
    <source>
        <strain evidence="9">2830</strain>
    </source>
</reference>
<dbReference type="PROSITE" id="PS50075">
    <property type="entry name" value="CARRIER"/>
    <property type="match status" value="1"/>
</dbReference>
<dbReference type="EMBL" id="DVMH01000009">
    <property type="protein sequence ID" value="HIU09885.1"/>
    <property type="molecule type" value="Genomic_DNA"/>
</dbReference>
<keyword evidence="4 7" id="KW-0276">Fatty acid metabolism</keyword>
<sequence length="76" mass="8558">MDTLEMLRQAITKELGRDLGDITSGTSFEDMALDSLEVVQMIMAIEEAFDIEIDDEDVDGLKTVGELLEYIEEKTK</sequence>
<evidence type="ECO:0000256" key="5">
    <source>
        <dbReference type="ARBA" id="ARBA00023098"/>
    </source>
</evidence>
<dbReference type="SMART" id="SM00823">
    <property type="entry name" value="PKS_PP"/>
    <property type="match status" value="1"/>
</dbReference>
<comment type="subcellular location">
    <subcellularLocation>
        <location evidence="7">Cytoplasm</location>
    </subcellularLocation>
</comment>
<proteinExistence type="inferred from homology"/>
<reference evidence="9" key="1">
    <citation type="submission" date="2020-10" db="EMBL/GenBank/DDBJ databases">
        <authorList>
            <person name="Gilroy R."/>
        </authorList>
    </citation>
    <scope>NUCLEOTIDE SEQUENCE</scope>
    <source>
        <strain evidence="9">2830</strain>
    </source>
</reference>
<evidence type="ECO:0000256" key="6">
    <source>
        <dbReference type="ARBA" id="ARBA00023160"/>
    </source>
</evidence>
<gene>
    <name evidence="7" type="primary">acpP</name>
    <name evidence="9" type="ORF">IAB00_01310</name>
</gene>
<dbReference type="NCBIfam" id="NF002150">
    <property type="entry name" value="PRK00982.1-4"/>
    <property type="match status" value="1"/>
</dbReference>
<keyword evidence="3 7" id="KW-0597">Phosphoprotein</keyword>
<dbReference type="SUPFAM" id="SSF47336">
    <property type="entry name" value="ACP-like"/>
    <property type="match status" value="1"/>
</dbReference>
<dbReference type="InterPro" id="IPR003231">
    <property type="entry name" value="ACP"/>
</dbReference>
<keyword evidence="7" id="KW-0963">Cytoplasm</keyword>
<comment type="function">
    <text evidence="7">Carrier of the growing fatty acid chain in fatty acid biosynthesis.</text>
</comment>
<comment type="PTM">
    <text evidence="7">4'-phosphopantetheine is transferred from CoA to a specific serine of apo-ACP by AcpS. This modification is essential for activity because fatty acids are bound in thioester linkage to the sulfhydryl of the prosthetic group.</text>
</comment>
<feature type="domain" description="Carrier" evidence="8">
    <location>
        <begin position="1"/>
        <end position="75"/>
    </location>
</feature>
<keyword evidence="6 7" id="KW-0275">Fatty acid biosynthesis</keyword>
<dbReference type="PANTHER" id="PTHR20863">
    <property type="entry name" value="ACYL CARRIER PROTEIN"/>
    <property type="match status" value="1"/>
</dbReference>
<dbReference type="GO" id="GO:0005829">
    <property type="term" value="C:cytosol"/>
    <property type="evidence" value="ECO:0007669"/>
    <property type="project" value="TreeGrafter"/>
</dbReference>